<evidence type="ECO:0000313" key="2">
    <source>
        <dbReference type="Proteomes" id="UP000253490"/>
    </source>
</evidence>
<protein>
    <submittedName>
        <fullName evidence="1">Uncharacterized protein</fullName>
    </submittedName>
</protein>
<organism evidence="1 2">
    <name type="scientific">Alkalibaculum bacchi</name>
    <dbReference type="NCBI Taxonomy" id="645887"/>
    <lineage>
        <taxon>Bacteria</taxon>
        <taxon>Bacillati</taxon>
        <taxon>Bacillota</taxon>
        <taxon>Clostridia</taxon>
        <taxon>Eubacteriales</taxon>
        <taxon>Eubacteriaceae</taxon>
        <taxon>Alkalibaculum</taxon>
    </lineage>
</organism>
<dbReference type="EMBL" id="QNRX01000016">
    <property type="protein sequence ID" value="RBP60357.1"/>
    <property type="molecule type" value="Genomic_DNA"/>
</dbReference>
<evidence type="ECO:0000313" key="1">
    <source>
        <dbReference type="EMBL" id="RBP60357.1"/>
    </source>
</evidence>
<accession>A0A366I059</accession>
<dbReference type="AlphaFoldDB" id="A0A366I059"/>
<gene>
    <name evidence="1" type="ORF">DES36_11613</name>
</gene>
<dbReference type="Proteomes" id="UP000253490">
    <property type="component" value="Unassembled WGS sequence"/>
</dbReference>
<keyword evidence="2" id="KW-1185">Reference proteome</keyword>
<name>A0A366I059_9FIRM</name>
<reference evidence="1 2" key="1">
    <citation type="submission" date="2018-06" db="EMBL/GenBank/DDBJ databases">
        <title>Genomic Encyclopedia of Type Strains, Phase IV (KMG-IV): sequencing the most valuable type-strain genomes for metagenomic binning, comparative biology and taxonomic classification.</title>
        <authorList>
            <person name="Goeker M."/>
        </authorList>
    </citation>
    <scope>NUCLEOTIDE SEQUENCE [LARGE SCALE GENOMIC DNA]</scope>
    <source>
        <strain evidence="1 2">DSM 22112</strain>
    </source>
</reference>
<dbReference type="Gene3D" id="2.30.31.70">
    <property type="match status" value="1"/>
</dbReference>
<sequence>MAEFKYEIIEKIAILSENSKGWTKEFNKVS</sequence>
<proteinExistence type="predicted"/>
<comment type="caution">
    <text evidence="1">The sequence shown here is derived from an EMBL/GenBank/DDBJ whole genome shotgun (WGS) entry which is preliminary data.</text>
</comment>